<accession>A0ABP0FYF2</accession>
<dbReference type="Pfam" id="PF07707">
    <property type="entry name" value="BACK"/>
    <property type="match status" value="1"/>
</dbReference>
<organism evidence="4 5">
    <name type="scientific">Clavelina lepadiformis</name>
    <name type="common">Light-bulb sea squirt</name>
    <name type="synonym">Ascidia lepadiformis</name>
    <dbReference type="NCBI Taxonomy" id="159417"/>
    <lineage>
        <taxon>Eukaryota</taxon>
        <taxon>Metazoa</taxon>
        <taxon>Chordata</taxon>
        <taxon>Tunicata</taxon>
        <taxon>Ascidiacea</taxon>
        <taxon>Aplousobranchia</taxon>
        <taxon>Clavelinidae</taxon>
        <taxon>Clavelina</taxon>
    </lineage>
</organism>
<dbReference type="PROSITE" id="PS50097">
    <property type="entry name" value="BTB"/>
    <property type="match status" value="1"/>
</dbReference>
<dbReference type="Gene3D" id="2.120.10.80">
    <property type="entry name" value="Kelch-type beta propeller"/>
    <property type="match status" value="1"/>
</dbReference>
<gene>
    <name evidence="4" type="ORF">CVLEPA_LOCUS15608</name>
</gene>
<dbReference type="PANTHER" id="PTHR45632">
    <property type="entry name" value="LD33804P"/>
    <property type="match status" value="1"/>
</dbReference>
<dbReference type="Pfam" id="PF00651">
    <property type="entry name" value="BTB"/>
    <property type="match status" value="1"/>
</dbReference>
<dbReference type="InterPro" id="IPR015915">
    <property type="entry name" value="Kelch-typ_b-propeller"/>
</dbReference>
<keyword evidence="1" id="KW-0880">Kelch repeat</keyword>
<dbReference type="InterPro" id="IPR017096">
    <property type="entry name" value="BTB-kelch_protein"/>
</dbReference>
<name>A0ABP0FYF2_CLALP</name>
<dbReference type="InterPro" id="IPR011705">
    <property type="entry name" value="BACK"/>
</dbReference>
<dbReference type="InterPro" id="IPR006652">
    <property type="entry name" value="Kelch_1"/>
</dbReference>
<evidence type="ECO:0000256" key="1">
    <source>
        <dbReference type="ARBA" id="ARBA00022441"/>
    </source>
</evidence>
<dbReference type="Gene3D" id="1.25.40.420">
    <property type="match status" value="1"/>
</dbReference>
<dbReference type="CDD" id="cd14733">
    <property type="entry name" value="BACK"/>
    <property type="match status" value="1"/>
</dbReference>
<dbReference type="SUPFAM" id="SSF117281">
    <property type="entry name" value="Kelch motif"/>
    <property type="match status" value="1"/>
</dbReference>
<dbReference type="PANTHER" id="PTHR45632:SF3">
    <property type="entry name" value="KELCH-LIKE PROTEIN 32"/>
    <property type="match status" value="1"/>
</dbReference>
<dbReference type="InterPro" id="IPR000210">
    <property type="entry name" value="BTB/POZ_dom"/>
</dbReference>
<evidence type="ECO:0000256" key="2">
    <source>
        <dbReference type="ARBA" id="ARBA00022737"/>
    </source>
</evidence>
<protein>
    <recommendedName>
        <fullName evidence="3">BTB domain-containing protein</fullName>
    </recommendedName>
</protein>
<sequence>MVCLEEKIMTQEISRSQENPGALLDYANRKRKEDRFNDVNITVENETFSANRMVLSCYSDYFDRMFETTMKEKYQDEVVVKEVSKTSMKLIIEFIYTGNIKINKDNVRDLLSTSDMLCVDETKKFCIDFLEMSITTETCFEIFSLAELYRSEILQNRVKTFISENIKKVVVCDDFKKLDLEKMKFILDQNMVPDYTLYKAYLEWTKYDRDNRQCYFSNLFTKVDLSKISSEVLEEDMSNETLICDNLNCLKLLHKEITQRSKLLREGSRSSIYSLGGCKMLRNFTEVFNVSGSTKTTFLNLPLKTNACCGAVLHESLVYLIGGCVESKNNSITNQVYCFDMKKDIVQWDKVASMKVHRQVMGGAVLNGKIFVVGGANENYGQLSSGEYYSSAFNRWANISPMKQERSGNAAVACRDFLYSLGGFQSNNYLNSVERYCPKNDVWDDVPSMKVPRRWLAAVTLNDTHIYAIGGQTSDKTETRQNSVERYDVTTNKWSDVGEMNMERCVHAACVLQGKIYVVGGLGKHDQAVKSIECYDPAADKWTIVGETEDKLYCHALVVL</sequence>
<dbReference type="SUPFAM" id="SSF54695">
    <property type="entry name" value="POZ domain"/>
    <property type="match status" value="1"/>
</dbReference>
<keyword evidence="2" id="KW-0677">Repeat</keyword>
<feature type="domain" description="BTB" evidence="3">
    <location>
        <begin position="37"/>
        <end position="104"/>
    </location>
</feature>
<comment type="caution">
    <text evidence="4">The sequence shown here is derived from an EMBL/GenBank/DDBJ whole genome shotgun (WGS) entry which is preliminary data.</text>
</comment>
<evidence type="ECO:0000313" key="4">
    <source>
        <dbReference type="EMBL" id="CAK8684624.1"/>
    </source>
</evidence>
<dbReference type="SMART" id="SM00225">
    <property type="entry name" value="BTB"/>
    <property type="match status" value="1"/>
</dbReference>
<dbReference type="PIRSF" id="PIRSF037037">
    <property type="entry name" value="Kelch-like_protein_gigaxonin"/>
    <property type="match status" value="1"/>
</dbReference>
<dbReference type="Gene3D" id="3.30.710.10">
    <property type="entry name" value="Potassium Channel Kv1.1, Chain A"/>
    <property type="match status" value="1"/>
</dbReference>
<dbReference type="InterPro" id="IPR011333">
    <property type="entry name" value="SKP1/BTB/POZ_sf"/>
</dbReference>
<dbReference type="EMBL" id="CAWYQH010000098">
    <property type="protein sequence ID" value="CAK8684624.1"/>
    <property type="molecule type" value="Genomic_DNA"/>
</dbReference>
<dbReference type="Pfam" id="PF24681">
    <property type="entry name" value="Kelch_KLHDC2_KLHL20_DRC7"/>
    <property type="match status" value="1"/>
</dbReference>
<keyword evidence="5" id="KW-1185">Reference proteome</keyword>
<dbReference type="SMART" id="SM00612">
    <property type="entry name" value="Kelch"/>
    <property type="match status" value="5"/>
</dbReference>
<proteinExistence type="predicted"/>
<dbReference type="SMART" id="SM00875">
    <property type="entry name" value="BACK"/>
    <property type="match status" value="1"/>
</dbReference>
<reference evidence="4 5" key="1">
    <citation type="submission" date="2024-02" db="EMBL/GenBank/DDBJ databases">
        <authorList>
            <person name="Daric V."/>
            <person name="Darras S."/>
        </authorList>
    </citation>
    <scope>NUCLEOTIDE SEQUENCE [LARGE SCALE GENOMIC DNA]</scope>
</reference>
<evidence type="ECO:0000313" key="5">
    <source>
        <dbReference type="Proteomes" id="UP001642483"/>
    </source>
</evidence>
<evidence type="ECO:0000259" key="3">
    <source>
        <dbReference type="PROSITE" id="PS50097"/>
    </source>
</evidence>
<dbReference type="Proteomes" id="UP001642483">
    <property type="component" value="Unassembled WGS sequence"/>
</dbReference>